<evidence type="ECO:0000256" key="1">
    <source>
        <dbReference type="SAM" id="MobiDB-lite"/>
    </source>
</evidence>
<dbReference type="InterPro" id="IPR036047">
    <property type="entry name" value="F-box-like_dom_sf"/>
</dbReference>
<dbReference type="STRING" id="139420.A0A371D5R8"/>
<accession>A0A371D5R8</accession>
<evidence type="ECO:0000313" key="4">
    <source>
        <dbReference type="Proteomes" id="UP000256964"/>
    </source>
</evidence>
<dbReference type="SUPFAM" id="SSF81383">
    <property type="entry name" value="F-box domain"/>
    <property type="match status" value="1"/>
</dbReference>
<feature type="region of interest" description="Disordered" evidence="1">
    <location>
        <begin position="1"/>
        <end position="37"/>
    </location>
</feature>
<evidence type="ECO:0000313" key="3">
    <source>
        <dbReference type="EMBL" id="RDX47883.1"/>
    </source>
</evidence>
<name>A0A371D5R8_9APHY</name>
<feature type="domain" description="F-box" evidence="2">
    <location>
        <begin position="44"/>
        <end position="93"/>
    </location>
</feature>
<gene>
    <name evidence="3" type="ORF">OH76DRAFT_704246</name>
</gene>
<dbReference type="CDD" id="cd09917">
    <property type="entry name" value="F-box_SF"/>
    <property type="match status" value="1"/>
</dbReference>
<proteinExistence type="predicted"/>
<dbReference type="Pfam" id="PF12937">
    <property type="entry name" value="F-box-like"/>
    <property type="match status" value="1"/>
</dbReference>
<organism evidence="3 4">
    <name type="scientific">Lentinus brumalis</name>
    <dbReference type="NCBI Taxonomy" id="2498619"/>
    <lineage>
        <taxon>Eukaryota</taxon>
        <taxon>Fungi</taxon>
        <taxon>Dikarya</taxon>
        <taxon>Basidiomycota</taxon>
        <taxon>Agaricomycotina</taxon>
        <taxon>Agaricomycetes</taxon>
        <taxon>Polyporales</taxon>
        <taxon>Polyporaceae</taxon>
        <taxon>Lentinus</taxon>
    </lineage>
</organism>
<dbReference type="InterPro" id="IPR001810">
    <property type="entry name" value="F-box_dom"/>
</dbReference>
<dbReference type="AlphaFoldDB" id="A0A371D5R8"/>
<keyword evidence="4" id="KW-1185">Reference proteome</keyword>
<dbReference type="Proteomes" id="UP000256964">
    <property type="component" value="Unassembled WGS sequence"/>
</dbReference>
<protein>
    <recommendedName>
        <fullName evidence="2">F-box domain-containing protein</fullName>
    </recommendedName>
</protein>
<dbReference type="SMART" id="SM00256">
    <property type="entry name" value="FBOX"/>
    <property type="match status" value="1"/>
</dbReference>
<sequence>MARKKIRTTNAKGEASQADRNGVTGARKRNGTASTGRKVQCGRLADMPKMPLDILVEIFSLLHPADLVNLARTSRDFRAFLMSRGSAPSWRAARKQVDGLPDCPPFLSEPAYANLVFFTECHGCAAPDCTDNVVWSFALRCCAKCKGKQLLQVGSIGRKLVSQLQEKTRGKVLLAARLSSAGQYYYHRPEVDRIRKLWEGGFSSDAERLQFYACAGQNVRLRREFGIALSRWVADENARKSAELRLLQDGRIQEVERRLRDEGWGKDLDWSSGAALRLIKQMKSVCKAQKLTDREWTTIRKDAVQVVEVRRGYRLCEERVEELRPRLELLSRVVAQWEKAQDSWSADTDWYPTFTDFALAPAFRDCIDVSAETAFEDDVLLKMQSHMSDLAARWREDRKDDILKMITDALGSATPDDVDPLSLAVATFDCVFCPHKGMRWPQVIAHRCARWRELVPVKDESLYYRRAVIACERRGRWHMWDSEAFVFNPSLERSRAAIKACGEDPDTAIYEDMERCGVRVFCSDCQRRCEALDWKMAARHEKDCSASFQQLNAEDTAKALELEAFQQSQAENARLADADLVYGCRRCRYHGFLADISMHCASVHKINLKTVKVDVDYYLHTDNPPHIPAPIRIYSLRRRQAVLTANVAVEEKAAFVSSYI</sequence>
<dbReference type="EMBL" id="KZ857415">
    <property type="protein sequence ID" value="RDX47883.1"/>
    <property type="molecule type" value="Genomic_DNA"/>
</dbReference>
<reference evidence="3 4" key="1">
    <citation type="journal article" date="2018" name="Biotechnol. Biofuels">
        <title>Integrative visual omics of the white-rot fungus Polyporus brumalis exposes the biotechnological potential of its oxidative enzymes for delignifying raw plant biomass.</title>
        <authorList>
            <person name="Miyauchi S."/>
            <person name="Rancon A."/>
            <person name="Drula E."/>
            <person name="Hage H."/>
            <person name="Chaduli D."/>
            <person name="Favel A."/>
            <person name="Grisel S."/>
            <person name="Henrissat B."/>
            <person name="Herpoel-Gimbert I."/>
            <person name="Ruiz-Duenas F.J."/>
            <person name="Chevret D."/>
            <person name="Hainaut M."/>
            <person name="Lin J."/>
            <person name="Wang M."/>
            <person name="Pangilinan J."/>
            <person name="Lipzen A."/>
            <person name="Lesage-Meessen L."/>
            <person name="Navarro D."/>
            <person name="Riley R."/>
            <person name="Grigoriev I.V."/>
            <person name="Zhou S."/>
            <person name="Raouche S."/>
            <person name="Rosso M.N."/>
        </authorList>
    </citation>
    <scope>NUCLEOTIDE SEQUENCE [LARGE SCALE GENOMIC DNA]</scope>
    <source>
        <strain evidence="3 4">BRFM 1820</strain>
    </source>
</reference>
<evidence type="ECO:0000259" key="2">
    <source>
        <dbReference type="PROSITE" id="PS50181"/>
    </source>
</evidence>
<dbReference type="OrthoDB" id="2322499at2759"/>
<dbReference type="PROSITE" id="PS50181">
    <property type="entry name" value="FBOX"/>
    <property type="match status" value="1"/>
</dbReference>